<keyword evidence="1" id="KW-0560">Oxidoreductase</keyword>
<evidence type="ECO:0000256" key="1">
    <source>
        <dbReference type="ARBA" id="ARBA00023002"/>
    </source>
</evidence>
<keyword evidence="5" id="KW-1185">Reference proteome</keyword>
<proteinExistence type="inferred from homology"/>
<dbReference type="EMBL" id="JAQGEF010000012">
    <property type="protein sequence ID" value="MDA3615329.1"/>
    <property type="molecule type" value="Genomic_DNA"/>
</dbReference>
<name>A0ABT4UL48_9BACT</name>
<feature type="domain" description="NAD-dependent epimerase/dehydratase" evidence="3">
    <location>
        <begin position="2"/>
        <end position="215"/>
    </location>
</feature>
<dbReference type="InterPro" id="IPR050425">
    <property type="entry name" value="NAD(P)_dehydrat-like"/>
</dbReference>
<dbReference type="InterPro" id="IPR036291">
    <property type="entry name" value="NAD(P)-bd_dom_sf"/>
</dbReference>
<accession>A0ABT4UL48</accession>
<evidence type="ECO:0000313" key="4">
    <source>
        <dbReference type="EMBL" id="MDA3615329.1"/>
    </source>
</evidence>
<evidence type="ECO:0000256" key="2">
    <source>
        <dbReference type="ARBA" id="ARBA00023445"/>
    </source>
</evidence>
<reference evidence="4 5" key="1">
    <citation type="submission" date="2022-12" db="EMBL/GenBank/DDBJ databases">
        <title>Chitinophagaceae gen. sp. nov., a new member of the family Chitinophagaceae, isolated from soil in a chemical factory.</title>
        <authorList>
            <person name="Ke Z."/>
        </authorList>
    </citation>
    <scope>NUCLEOTIDE SEQUENCE [LARGE SCALE GENOMIC DNA]</scope>
    <source>
        <strain evidence="4 5">LY-5</strain>
    </source>
</reference>
<comment type="caution">
    <text evidence="4">The sequence shown here is derived from an EMBL/GenBank/DDBJ whole genome shotgun (WGS) entry which is preliminary data.</text>
</comment>
<dbReference type="PANTHER" id="PTHR10366">
    <property type="entry name" value="NAD DEPENDENT EPIMERASE/DEHYDRATASE"/>
    <property type="match status" value="1"/>
</dbReference>
<gene>
    <name evidence="4" type="ORF">O3P16_10960</name>
</gene>
<dbReference type="SUPFAM" id="SSF51735">
    <property type="entry name" value="NAD(P)-binding Rossmann-fold domains"/>
    <property type="match status" value="1"/>
</dbReference>
<dbReference type="Pfam" id="PF01370">
    <property type="entry name" value="Epimerase"/>
    <property type="match status" value="1"/>
</dbReference>
<organism evidence="4 5">
    <name type="scientific">Polluticaenibacter yanchengensis</name>
    <dbReference type="NCBI Taxonomy" id="3014562"/>
    <lineage>
        <taxon>Bacteria</taxon>
        <taxon>Pseudomonadati</taxon>
        <taxon>Bacteroidota</taxon>
        <taxon>Chitinophagia</taxon>
        <taxon>Chitinophagales</taxon>
        <taxon>Chitinophagaceae</taxon>
        <taxon>Polluticaenibacter</taxon>
    </lineage>
</organism>
<protein>
    <submittedName>
        <fullName evidence="4">NAD-dependent epimerase/dehydratase family protein</fullName>
    </submittedName>
</protein>
<evidence type="ECO:0000313" key="5">
    <source>
        <dbReference type="Proteomes" id="UP001210231"/>
    </source>
</evidence>
<comment type="similarity">
    <text evidence="2">Belongs to the NAD(P)-dependent epimerase/dehydratase family. Dihydroflavonol-4-reductase subfamily.</text>
</comment>
<evidence type="ECO:0000259" key="3">
    <source>
        <dbReference type="Pfam" id="PF01370"/>
    </source>
</evidence>
<dbReference type="PANTHER" id="PTHR10366:SF564">
    <property type="entry name" value="STEROL-4-ALPHA-CARBOXYLATE 3-DEHYDROGENASE, DECARBOXYLATING"/>
    <property type="match status" value="1"/>
</dbReference>
<dbReference type="Gene3D" id="3.40.50.720">
    <property type="entry name" value="NAD(P)-binding Rossmann-like Domain"/>
    <property type="match status" value="1"/>
</dbReference>
<dbReference type="InterPro" id="IPR001509">
    <property type="entry name" value="Epimerase_deHydtase"/>
</dbReference>
<dbReference type="Proteomes" id="UP001210231">
    <property type="component" value="Unassembled WGS sequence"/>
</dbReference>
<dbReference type="RefSeq" id="WP_407031655.1">
    <property type="nucleotide sequence ID" value="NZ_JAQGEF010000012.1"/>
</dbReference>
<sequence length="320" mass="35891">MILVTGGTGLLGTHLILAMHRKGIRPKAIYRTHIPEIIKDKADWVQADILDIVALDEVFNGIEQVYHVAAFVSFHKQHRDKMYAANVHGTENIVNACLQHDVKKLVHVSSVAAMGRNRPGEPINEKMFWTRESSNSEYSKTKYLGEMEVWRGIGEGLNAVIINPSIIFGEHTNWEDGSMKIFSSIQNGFPWYSSGGAGFVDADDIAEIMIALMNSDISAERFLVSAENLTYKDLFFQIADALKVKRPHKPVSPFLASIVWRLEKIRSMITGKLPLVTKETAHSGLTLVRVNNNKLLKALPAFSYRPMNETLNRIAAKKSY</sequence>